<dbReference type="CDD" id="cd00751">
    <property type="entry name" value="thiolase"/>
    <property type="match status" value="1"/>
</dbReference>
<feature type="domain" description="Thiolase N-terminal" evidence="8">
    <location>
        <begin position="4"/>
        <end position="265"/>
    </location>
</feature>
<dbReference type="Gene3D" id="3.40.47.10">
    <property type="match status" value="1"/>
</dbReference>
<reference evidence="10" key="1">
    <citation type="submission" date="2021-01" db="EMBL/GenBank/DDBJ databases">
        <title>Whole genome shotgun sequence of Planobispora takensis NBRC 109077.</title>
        <authorList>
            <person name="Komaki H."/>
            <person name="Tamura T."/>
        </authorList>
    </citation>
    <scope>NUCLEOTIDE SEQUENCE</scope>
    <source>
        <strain evidence="10">NBRC 109077</strain>
    </source>
</reference>
<dbReference type="Pfam" id="PF02803">
    <property type="entry name" value="Thiolase_C"/>
    <property type="match status" value="1"/>
</dbReference>
<keyword evidence="4 7" id="KW-0012">Acyltransferase</keyword>
<evidence type="ECO:0000256" key="3">
    <source>
        <dbReference type="ARBA" id="ARBA00022679"/>
    </source>
</evidence>
<sequence length="402" mass="41240">MNDVFILDAVRTPIGRYGGALSEVRPDDLAAHVVRALPRRSPDLDPAAVDDVFFGAANGAGEDNRDVARMAVLLAGLPVTVPGTTVNRLCGSGLEAAIAASRAVAVGDASLVIAGGSESMSRAPWVMPKPSRGFERGPQTLYDTALGWRMVNPAMPAEWTVALGEGAEILADRYKITREAQDAFALRSHHRAAAAWEAGVFAGEVVPLEAPAGRSGTVTVERDESVRADTTPESLARLKPAFRPGGTVTAGNASPLNDGAAALLLGDGAGAARAGRAPLARIVSRAVTGVEPHLFGIGPVEAARTALKRAGLSWSDLSAVELNEAFAAQSLACLAEWPDLDPEIVNVHGGAIALGHPLGSSGARILGTLAHTLHRRGGGYGLAAICIGVGQGLAVVLEGIPS</sequence>
<dbReference type="Proteomes" id="UP000634476">
    <property type="component" value="Unassembled WGS sequence"/>
</dbReference>
<keyword evidence="11" id="KW-1185">Reference proteome</keyword>
<evidence type="ECO:0000256" key="5">
    <source>
        <dbReference type="ARBA" id="ARBA00040529"/>
    </source>
</evidence>
<dbReference type="EC" id="2.3.1.9" evidence="2"/>
<proteinExistence type="inferred from homology"/>
<dbReference type="RefSeq" id="WP_203875154.1">
    <property type="nucleotide sequence ID" value="NZ_BOOK01000018.1"/>
</dbReference>
<evidence type="ECO:0000313" key="10">
    <source>
        <dbReference type="EMBL" id="GII00741.1"/>
    </source>
</evidence>
<comment type="similarity">
    <text evidence="1 7">Belongs to the thiolase-like superfamily. Thiolase family.</text>
</comment>
<evidence type="ECO:0000256" key="2">
    <source>
        <dbReference type="ARBA" id="ARBA00012705"/>
    </source>
</evidence>
<dbReference type="PANTHER" id="PTHR18919:SF107">
    <property type="entry name" value="ACETYL-COA ACETYLTRANSFERASE, CYTOSOLIC"/>
    <property type="match status" value="1"/>
</dbReference>
<feature type="active site" description="Acyl-thioester intermediate" evidence="6">
    <location>
        <position position="90"/>
    </location>
</feature>
<evidence type="ECO:0000259" key="8">
    <source>
        <dbReference type="Pfam" id="PF00108"/>
    </source>
</evidence>
<dbReference type="PROSITE" id="PS00737">
    <property type="entry name" value="THIOLASE_2"/>
    <property type="match status" value="1"/>
</dbReference>
<keyword evidence="3 7" id="KW-0808">Transferase</keyword>
<dbReference type="SUPFAM" id="SSF53901">
    <property type="entry name" value="Thiolase-like"/>
    <property type="match status" value="2"/>
</dbReference>
<dbReference type="PROSITE" id="PS00099">
    <property type="entry name" value="THIOLASE_3"/>
    <property type="match status" value="1"/>
</dbReference>
<evidence type="ECO:0000256" key="1">
    <source>
        <dbReference type="ARBA" id="ARBA00010982"/>
    </source>
</evidence>
<comment type="caution">
    <text evidence="10">The sequence shown here is derived from an EMBL/GenBank/DDBJ whole genome shotgun (WGS) entry which is preliminary data.</text>
</comment>
<evidence type="ECO:0000259" key="9">
    <source>
        <dbReference type="Pfam" id="PF02803"/>
    </source>
</evidence>
<accession>A0A8J3SW40</accession>
<dbReference type="PANTHER" id="PTHR18919">
    <property type="entry name" value="ACETYL-COA C-ACYLTRANSFERASE"/>
    <property type="match status" value="1"/>
</dbReference>
<name>A0A8J3SW40_9ACTN</name>
<evidence type="ECO:0000256" key="7">
    <source>
        <dbReference type="RuleBase" id="RU003557"/>
    </source>
</evidence>
<dbReference type="InterPro" id="IPR002155">
    <property type="entry name" value="Thiolase"/>
</dbReference>
<gene>
    <name evidence="10" type="primary">fadA</name>
    <name evidence="10" type="ORF">Pta02_27490</name>
</gene>
<dbReference type="PIRSF" id="PIRSF000429">
    <property type="entry name" value="Ac-CoA_Ac_transf"/>
    <property type="match status" value="1"/>
</dbReference>
<dbReference type="InterPro" id="IPR020617">
    <property type="entry name" value="Thiolase_C"/>
</dbReference>
<dbReference type="InterPro" id="IPR020613">
    <property type="entry name" value="Thiolase_CS"/>
</dbReference>
<feature type="active site" description="Proton acceptor" evidence="6">
    <location>
        <position position="356"/>
    </location>
</feature>
<organism evidence="10 11">
    <name type="scientific">Planobispora takensis</name>
    <dbReference type="NCBI Taxonomy" id="1367882"/>
    <lineage>
        <taxon>Bacteria</taxon>
        <taxon>Bacillati</taxon>
        <taxon>Actinomycetota</taxon>
        <taxon>Actinomycetes</taxon>
        <taxon>Streptosporangiales</taxon>
        <taxon>Streptosporangiaceae</taxon>
        <taxon>Planobispora</taxon>
    </lineage>
</organism>
<dbReference type="GO" id="GO:0003985">
    <property type="term" value="F:acetyl-CoA C-acetyltransferase activity"/>
    <property type="evidence" value="ECO:0007669"/>
    <property type="project" value="UniProtKB-EC"/>
</dbReference>
<dbReference type="AlphaFoldDB" id="A0A8J3SW40"/>
<dbReference type="NCBIfam" id="TIGR01930">
    <property type="entry name" value="AcCoA-C-Actrans"/>
    <property type="match status" value="1"/>
</dbReference>
<evidence type="ECO:0000256" key="6">
    <source>
        <dbReference type="PIRSR" id="PIRSR000429-1"/>
    </source>
</evidence>
<dbReference type="InterPro" id="IPR020616">
    <property type="entry name" value="Thiolase_N"/>
</dbReference>
<dbReference type="Pfam" id="PF00108">
    <property type="entry name" value="Thiolase_N"/>
    <property type="match status" value="1"/>
</dbReference>
<feature type="active site" description="Proton acceptor" evidence="6">
    <location>
        <position position="386"/>
    </location>
</feature>
<dbReference type="EMBL" id="BOOK01000018">
    <property type="protein sequence ID" value="GII00741.1"/>
    <property type="molecule type" value="Genomic_DNA"/>
</dbReference>
<dbReference type="FunFam" id="3.40.47.10:FF:000010">
    <property type="entry name" value="Acetyl-CoA acetyltransferase (Thiolase)"/>
    <property type="match status" value="1"/>
</dbReference>
<feature type="domain" description="Thiolase C-terminal" evidence="9">
    <location>
        <begin position="278"/>
        <end position="398"/>
    </location>
</feature>
<dbReference type="InterPro" id="IPR020610">
    <property type="entry name" value="Thiolase_AS"/>
</dbReference>
<evidence type="ECO:0000313" key="11">
    <source>
        <dbReference type="Proteomes" id="UP000634476"/>
    </source>
</evidence>
<dbReference type="InterPro" id="IPR016039">
    <property type="entry name" value="Thiolase-like"/>
</dbReference>
<protein>
    <recommendedName>
        <fullName evidence="5">Probable acetyl-CoA acetyltransferase</fullName>
        <ecNumber evidence="2">2.3.1.9</ecNumber>
    </recommendedName>
</protein>
<evidence type="ECO:0000256" key="4">
    <source>
        <dbReference type="ARBA" id="ARBA00023315"/>
    </source>
</evidence>